<dbReference type="GO" id="GO:0009611">
    <property type="term" value="P:response to wounding"/>
    <property type="evidence" value="ECO:0007669"/>
    <property type="project" value="UniProtKB-UniRule"/>
</dbReference>
<dbReference type="PROSITE" id="PS51320">
    <property type="entry name" value="TIFY"/>
    <property type="match status" value="1"/>
</dbReference>
<comment type="caution">
    <text evidence="5">The sequence shown here is derived from an EMBL/GenBank/DDBJ whole genome shotgun (WGS) entry which is preliminary data.</text>
</comment>
<dbReference type="InterPro" id="IPR010399">
    <property type="entry name" value="Tify_dom"/>
</dbReference>
<dbReference type="AlphaFoldDB" id="A0AAN7QHL9"/>
<name>A0AAN7QHL9_TRANT</name>
<dbReference type="GO" id="GO:0031347">
    <property type="term" value="P:regulation of defense response"/>
    <property type="evidence" value="ECO:0007669"/>
    <property type="project" value="UniProtKB-UniRule"/>
</dbReference>
<dbReference type="Pfam" id="PF06200">
    <property type="entry name" value="tify"/>
    <property type="match status" value="1"/>
</dbReference>
<organism evidence="5 6">
    <name type="scientific">Trapa natans</name>
    <name type="common">Water chestnut</name>
    <dbReference type="NCBI Taxonomy" id="22666"/>
    <lineage>
        <taxon>Eukaryota</taxon>
        <taxon>Viridiplantae</taxon>
        <taxon>Streptophyta</taxon>
        <taxon>Embryophyta</taxon>
        <taxon>Tracheophyta</taxon>
        <taxon>Spermatophyta</taxon>
        <taxon>Magnoliopsida</taxon>
        <taxon>eudicotyledons</taxon>
        <taxon>Gunneridae</taxon>
        <taxon>Pentapetalae</taxon>
        <taxon>rosids</taxon>
        <taxon>malvids</taxon>
        <taxon>Myrtales</taxon>
        <taxon>Lythraceae</taxon>
        <taxon>Trapa</taxon>
    </lineage>
</organism>
<reference evidence="5 6" key="1">
    <citation type="journal article" date="2023" name="Hortic Res">
        <title>Pangenome of water caltrop reveals structural variations and asymmetric subgenome divergence after allopolyploidization.</title>
        <authorList>
            <person name="Zhang X."/>
            <person name="Chen Y."/>
            <person name="Wang L."/>
            <person name="Yuan Y."/>
            <person name="Fang M."/>
            <person name="Shi L."/>
            <person name="Lu R."/>
            <person name="Comes H.P."/>
            <person name="Ma Y."/>
            <person name="Chen Y."/>
            <person name="Huang G."/>
            <person name="Zhou Y."/>
            <person name="Zheng Z."/>
            <person name="Qiu Y."/>
        </authorList>
    </citation>
    <scope>NUCLEOTIDE SEQUENCE [LARGE SCALE GENOMIC DNA]</scope>
    <source>
        <strain evidence="5">F231</strain>
    </source>
</reference>
<accession>A0AAN7QHL9</accession>
<dbReference type="EMBL" id="JAXQNO010000022">
    <property type="protein sequence ID" value="KAK4767448.1"/>
    <property type="molecule type" value="Genomic_DNA"/>
</dbReference>
<gene>
    <name evidence="5" type="ORF">SAY86_015198</name>
</gene>
<dbReference type="GO" id="GO:0005634">
    <property type="term" value="C:nucleus"/>
    <property type="evidence" value="ECO:0007669"/>
    <property type="project" value="UniProtKB-SubCell"/>
</dbReference>
<dbReference type="SMART" id="SM00979">
    <property type="entry name" value="TIFY"/>
    <property type="match status" value="1"/>
</dbReference>
<evidence type="ECO:0000256" key="1">
    <source>
        <dbReference type="ARBA" id="ARBA00008614"/>
    </source>
</evidence>
<dbReference type="PANTHER" id="PTHR33077:SF42">
    <property type="entry name" value="PROTEIN TIFY 4A-RELATED"/>
    <property type="match status" value="1"/>
</dbReference>
<evidence type="ECO:0000259" key="4">
    <source>
        <dbReference type="PROSITE" id="PS51320"/>
    </source>
</evidence>
<keyword evidence="2" id="KW-0539">Nucleus</keyword>
<feature type="domain" description="Tify" evidence="4">
    <location>
        <begin position="150"/>
        <end position="185"/>
    </location>
</feature>
<dbReference type="Proteomes" id="UP001346149">
    <property type="component" value="Unassembled WGS sequence"/>
</dbReference>
<proteinExistence type="inferred from homology"/>
<comment type="function">
    <text evidence="2">Repressor of jasmonate responses.</text>
</comment>
<evidence type="ECO:0000313" key="5">
    <source>
        <dbReference type="EMBL" id="KAK4767448.1"/>
    </source>
</evidence>
<dbReference type="GO" id="GO:2000022">
    <property type="term" value="P:regulation of jasmonic acid mediated signaling pathway"/>
    <property type="evidence" value="ECO:0007669"/>
    <property type="project" value="UniProtKB-UniRule"/>
</dbReference>
<comment type="similarity">
    <text evidence="1 2">Belongs to the TIFY/JAZ family.</text>
</comment>
<keyword evidence="2" id="KW-1184">Jasmonic acid signaling pathway</keyword>
<evidence type="ECO:0000256" key="3">
    <source>
        <dbReference type="SAM" id="MobiDB-lite"/>
    </source>
</evidence>
<comment type="domain">
    <text evidence="2">The jas domain is required for interaction with COI1.</text>
</comment>
<dbReference type="PANTHER" id="PTHR33077">
    <property type="entry name" value="PROTEIN TIFY 4A-RELATED-RELATED"/>
    <property type="match status" value="1"/>
</dbReference>
<comment type="subcellular location">
    <subcellularLocation>
        <location evidence="2">Nucleus</location>
    </subcellularLocation>
</comment>
<feature type="region of interest" description="Disordered" evidence="3">
    <location>
        <begin position="113"/>
        <end position="137"/>
    </location>
</feature>
<dbReference type="InterPro" id="IPR040390">
    <property type="entry name" value="TIFY/JAZ"/>
</dbReference>
<keyword evidence="6" id="KW-1185">Reference proteome</keyword>
<sequence>MASVRSILNKPLVQLTEDDISQVTREDCRKFLKDKGMRRPSWNKSQAIQQVVSLKALLEGVNADESGTWVNLREIVDADVADENPPWIQANSNSADSGKEVSAAAIALESAEEIIPSRQRDPPESLQPDVSPLPRETDKRLVSPWIAGTSENLLGQMTIFYSGQVNVYDGVSADKARNIMLLAATPVHCSQDDLLQRTASALSFPYGVESMCDKPVGSSPVVAITSHTTDVEGQMSRKVSVQKYLEKRKDRGRLKVWKDMGPVSSKLEMFMNHQIRSSPPQPGVAHGTNLVGLSGPSVDLNGEGKLQKKRPWCELGI</sequence>
<protein>
    <recommendedName>
        <fullName evidence="2">Protein TIFY</fullName>
    </recommendedName>
    <alternativeName>
        <fullName evidence="2">Jasmonate ZIM domain-containing protein</fullName>
    </alternativeName>
</protein>
<evidence type="ECO:0000256" key="2">
    <source>
        <dbReference type="RuleBase" id="RU369065"/>
    </source>
</evidence>
<evidence type="ECO:0000313" key="6">
    <source>
        <dbReference type="Proteomes" id="UP001346149"/>
    </source>
</evidence>